<reference evidence="1" key="1">
    <citation type="journal article" date="2020" name="Nature">
        <title>Giant virus diversity and host interactions through global metagenomics.</title>
        <authorList>
            <person name="Schulz F."/>
            <person name="Roux S."/>
            <person name="Paez-Espino D."/>
            <person name="Jungbluth S."/>
            <person name="Walsh D.A."/>
            <person name="Denef V.J."/>
            <person name="McMahon K.D."/>
            <person name="Konstantinidis K.T."/>
            <person name="Eloe-Fadrosh E.A."/>
            <person name="Kyrpides N.C."/>
            <person name="Woyke T."/>
        </authorList>
    </citation>
    <scope>NUCLEOTIDE SEQUENCE</scope>
    <source>
        <strain evidence="1">GVMAG-S-1014582-52</strain>
    </source>
</reference>
<dbReference type="InterPro" id="IPR036412">
    <property type="entry name" value="HAD-like_sf"/>
</dbReference>
<dbReference type="GO" id="GO:0046403">
    <property type="term" value="F:polynucleotide 3'-phosphatase activity"/>
    <property type="evidence" value="ECO:0007669"/>
    <property type="project" value="TreeGrafter"/>
</dbReference>
<dbReference type="InterPro" id="IPR023214">
    <property type="entry name" value="HAD_sf"/>
</dbReference>
<protein>
    <submittedName>
        <fullName evidence="1">Uncharacterized protein</fullName>
    </submittedName>
</protein>
<dbReference type="InterPro" id="IPR013954">
    <property type="entry name" value="PNK3P"/>
</dbReference>
<dbReference type="EMBL" id="MN740556">
    <property type="protein sequence ID" value="QHU33192.1"/>
    <property type="molecule type" value="Genomic_DNA"/>
</dbReference>
<dbReference type="Gene3D" id="3.40.50.300">
    <property type="entry name" value="P-loop containing nucleotide triphosphate hydrolases"/>
    <property type="match status" value="1"/>
</dbReference>
<dbReference type="SUPFAM" id="SSF56784">
    <property type="entry name" value="HAD-like"/>
    <property type="match status" value="1"/>
</dbReference>
<dbReference type="AlphaFoldDB" id="A0A6C0LVD7"/>
<dbReference type="Gene3D" id="3.40.50.1000">
    <property type="entry name" value="HAD superfamily/HAD-like"/>
    <property type="match status" value="1"/>
</dbReference>
<dbReference type="InterPro" id="IPR027417">
    <property type="entry name" value="P-loop_NTPase"/>
</dbReference>
<dbReference type="Pfam" id="PF13671">
    <property type="entry name" value="AAA_33"/>
    <property type="match status" value="1"/>
</dbReference>
<dbReference type="GO" id="GO:0003690">
    <property type="term" value="F:double-stranded DNA binding"/>
    <property type="evidence" value="ECO:0007669"/>
    <property type="project" value="TreeGrafter"/>
</dbReference>
<dbReference type="SUPFAM" id="SSF52540">
    <property type="entry name" value="P-loop containing nucleoside triphosphate hydrolases"/>
    <property type="match status" value="1"/>
</dbReference>
<dbReference type="GO" id="GO:0006281">
    <property type="term" value="P:DNA repair"/>
    <property type="evidence" value="ECO:0007669"/>
    <property type="project" value="TreeGrafter"/>
</dbReference>
<sequence length="403" mass="47627">MNWVETNSYLIGIVNKTRKIPDPIRIAGFDLDDTLIQRFKQKDDYKFKLLDSKINDKMKNLVNNNYLIIIFSNQVGLFINKNINMVMWKKMIENLSKIMMKDIEHYYFAIYVSKMHDLYRKPNLGLWNLMKSDLKNNFSFDAKKIKLRISKKSFFCGDAAGRKQASFLKKRIHPLAKKGDFSDTDYKFALNIKIDFITPDDFYLDNSPPIECIFKGFNPKKYLDSEEYSKNTEYEFKPRSKELIVMVGPSGSGKSEFVKKYILPMKYVHINQDTCKSKTKCISLTKTALTEKKSIVIDNTNPDILSRMSYTTLAKEYGYKHIRCIIMMTNYELAKHLNNVRHLYSRGIIPKINKITYNIYNSKYVPPIKLEYFDKIEKIDFAFDKNYLMDSYWKKLFLQWSEA</sequence>
<evidence type="ECO:0000313" key="1">
    <source>
        <dbReference type="EMBL" id="QHU33192.1"/>
    </source>
</evidence>
<dbReference type="PANTHER" id="PTHR12083:SF9">
    <property type="entry name" value="BIFUNCTIONAL POLYNUCLEOTIDE PHOSPHATASE_KINASE"/>
    <property type="match status" value="1"/>
</dbReference>
<dbReference type="InterPro" id="IPR006549">
    <property type="entry name" value="HAD-SF_hydro_IIIA"/>
</dbReference>
<name>A0A6C0LVD7_9ZZZZ</name>
<accession>A0A6C0LVD7</accession>
<dbReference type="NCBIfam" id="TIGR01662">
    <property type="entry name" value="HAD-SF-IIIA"/>
    <property type="match status" value="1"/>
</dbReference>
<organism evidence="1">
    <name type="scientific">viral metagenome</name>
    <dbReference type="NCBI Taxonomy" id="1070528"/>
    <lineage>
        <taxon>unclassified sequences</taxon>
        <taxon>metagenomes</taxon>
        <taxon>organismal metagenomes</taxon>
    </lineage>
</organism>
<dbReference type="Pfam" id="PF08645">
    <property type="entry name" value="PNK3P"/>
    <property type="match status" value="1"/>
</dbReference>
<proteinExistence type="predicted"/>
<dbReference type="GO" id="GO:0046404">
    <property type="term" value="F:ATP-dependent polydeoxyribonucleotide 5'-hydroxyl-kinase activity"/>
    <property type="evidence" value="ECO:0007669"/>
    <property type="project" value="TreeGrafter"/>
</dbReference>
<dbReference type="FunFam" id="3.40.50.300:FF:000737">
    <property type="entry name" value="Bifunctional polynucleotide phosphatase/kinase"/>
    <property type="match status" value="1"/>
</dbReference>
<dbReference type="PANTHER" id="PTHR12083">
    <property type="entry name" value="BIFUNCTIONAL POLYNUCLEOTIDE PHOSPHATASE/KINASE"/>
    <property type="match status" value="1"/>
</dbReference>